<dbReference type="Pfam" id="PF11374">
    <property type="entry name" value="DUF3176"/>
    <property type="match status" value="1"/>
</dbReference>
<organism evidence="2 3">
    <name type="scientific">Apiospora phragmitis</name>
    <dbReference type="NCBI Taxonomy" id="2905665"/>
    <lineage>
        <taxon>Eukaryota</taxon>
        <taxon>Fungi</taxon>
        <taxon>Dikarya</taxon>
        <taxon>Ascomycota</taxon>
        <taxon>Pezizomycotina</taxon>
        <taxon>Sordariomycetes</taxon>
        <taxon>Xylariomycetidae</taxon>
        <taxon>Amphisphaeriales</taxon>
        <taxon>Apiosporaceae</taxon>
        <taxon>Apiospora</taxon>
    </lineage>
</organism>
<dbReference type="GeneID" id="92085254"/>
<comment type="caution">
    <text evidence="2">The sequence shown here is derived from an EMBL/GenBank/DDBJ whole genome shotgun (WGS) entry which is preliminary data.</text>
</comment>
<dbReference type="InterPro" id="IPR021514">
    <property type="entry name" value="DUF3176"/>
</dbReference>
<reference evidence="2 3" key="1">
    <citation type="submission" date="2023-01" db="EMBL/GenBank/DDBJ databases">
        <title>Analysis of 21 Apiospora genomes using comparative genomics revels a genus with tremendous synthesis potential of carbohydrate active enzymes and secondary metabolites.</title>
        <authorList>
            <person name="Sorensen T."/>
        </authorList>
    </citation>
    <scope>NUCLEOTIDE SEQUENCE [LARGE SCALE GENOMIC DNA]</scope>
    <source>
        <strain evidence="2 3">CBS 135458</strain>
    </source>
</reference>
<evidence type="ECO:0000313" key="2">
    <source>
        <dbReference type="EMBL" id="KAK8091277.1"/>
    </source>
</evidence>
<protein>
    <submittedName>
        <fullName evidence="2">Uncharacterized protein</fullName>
    </submittedName>
</protein>
<evidence type="ECO:0000256" key="1">
    <source>
        <dbReference type="SAM" id="Phobius"/>
    </source>
</evidence>
<dbReference type="Proteomes" id="UP001480595">
    <property type="component" value="Unassembled WGS sequence"/>
</dbReference>
<proteinExistence type="predicted"/>
<keyword evidence="1" id="KW-0812">Transmembrane</keyword>
<dbReference type="RefSeq" id="XP_066722823.1">
    <property type="nucleotide sequence ID" value="XM_066852191.1"/>
</dbReference>
<keyword evidence="3" id="KW-1185">Reference proteome</keyword>
<dbReference type="EMBL" id="JAQQWL010000001">
    <property type="protein sequence ID" value="KAK8091277.1"/>
    <property type="molecule type" value="Genomic_DNA"/>
</dbReference>
<keyword evidence="1" id="KW-0472">Membrane</keyword>
<keyword evidence="1" id="KW-1133">Transmembrane helix</keyword>
<feature type="transmembrane region" description="Helical" evidence="1">
    <location>
        <begin position="35"/>
        <end position="55"/>
    </location>
</feature>
<dbReference type="PANTHER" id="PTHR35394">
    <property type="entry name" value="DUF3176 DOMAIN-CONTAINING PROTEIN"/>
    <property type="match status" value="1"/>
</dbReference>
<gene>
    <name evidence="2" type="ORF">PG994_000782</name>
</gene>
<name>A0ABR1X7G3_9PEZI</name>
<dbReference type="PANTHER" id="PTHR35394:SF5">
    <property type="entry name" value="DUF3176 DOMAIN-CONTAINING PROTEIN"/>
    <property type="match status" value="1"/>
</dbReference>
<evidence type="ECO:0000313" key="3">
    <source>
        <dbReference type="Proteomes" id="UP001480595"/>
    </source>
</evidence>
<accession>A0ABR1X7G3</accession>
<sequence length="310" mass="34547">MERHVTSTAEGKQATWKRSLICSRYCSKTDWWLEISNSLLSVLCLLAMMIMLSLIQDRPLSSWSSAVSPNAFISVLSTASKAFLVQPQGCRQRPEADRHDRITKLQEFDNASRGPLGSFRFFFTRPTKSLLPYLGCTIILAAIAADSFAQQILSFETKLVVAKGFFSELKTSQYVYEWDYGTMANMQKTVKLSLYNEAQLPDLSCPGSLCEYPPFASLGVKSKCQDVTALSEQNCIWTAKDPQYSHHEHCNFTTPGGFQLQGIQLVTSNDASFDMAGSSSDTKRDIPEESNPVDVLLDFGYSNTRSNSLS</sequence>